<name>A0A243A520_BACTU</name>
<keyword evidence="1" id="KW-1133">Transmembrane helix</keyword>
<gene>
    <name evidence="2" type="ORF">BK732_26150</name>
</gene>
<organism evidence="2 3">
    <name type="scientific">Bacillus thuringiensis serovar navarrensis</name>
    <dbReference type="NCBI Taxonomy" id="339658"/>
    <lineage>
        <taxon>Bacteria</taxon>
        <taxon>Bacillati</taxon>
        <taxon>Bacillota</taxon>
        <taxon>Bacilli</taxon>
        <taxon>Bacillales</taxon>
        <taxon>Bacillaceae</taxon>
        <taxon>Bacillus</taxon>
        <taxon>Bacillus cereus group</taxon>
    </lineage>
</organism>
<feature type="transmembrane region" description="Helical" evidence="1">
    <location>
        <begin position="56"/>
        <end position="75"/>
    </location>
</feature>
<sequence>MFIFTLEYDSLRVIIHIKYSENRRSSRVVNTCIFSCSVYLFLSTYIGFFLWKHLKIIKYMPALFGFMSVLFIFIWKRMTFGWEGLGFGALQYTVLLASCITLVFAAFLESKSVMN</sequence>
<keyword evidence="1" id="KW-0472">Membrane</keyword>
<reference evidence="2 3" key="1">
    <citation type="submission" date="2016-10" db="EMBL/GenBank/DDBJ databases">
        <title>Comparative genomics of Bacillus thuringiensis reveals a path to pathogens against multiple invertebrate hosts.</title>
        <authorList>
            <person name="Zheng J."/>
            <person name="Gao Q."/>
            <person name="Liu H."/>
            <person name="Peng D."/>
            <person name="Ruan L."/>
            <person name="Sun M."/>
        </authorList>
    </citation>
    <scope>NUCLEOTIDE SEQUENCE [LARGE SCALE GENOMIC DNA]</scope>
    <source>
        <strain evidence="2">BGSC 4BM1</strain>
    </source>
</reference>
<dbReference type="AlphaFoldDB" id="A0A243A520"/>
<keyword evidence="1" id="KW-0812">Transmembrane</keyword>
<dbReference type="Proteomes" id="UP000194860">
    <property type="component" value="Unassembled WGS sequence"/>
</dbReference>
<proteinExistence type="predicted"/>
<accession>A0A243A520</accession>
<dbReference type="EMBL" id="NFDG01000128">
    <property type="protein sequence ID" value="OTY12166.1"/>
    <property type="molecule type" value="Genomic_DNA"/>
</dbReference>
<evidence type="ECO:0000256" key="1">
    <source>
        <dbReference type="SAM" id="Phobius"/>
    </source>
</evidence>
<feature type="transmembrane region" description="Helical" evidence="1">
    <location>
        <begin position="28"/>
        <end position="50"/>
    </location>
</feature>
<evidence type="ECO:0000313" key="3">
    <source>
        <dbReference type="Proteomes" id="UP000194860"/>
    </source>
</evidence>
<comment type="caution">
    <text evidence="2">The sequence shown here is derived from an EMBL/GenBank/DDBJ whole genome shotgun (WGS) entry which is preliminary data.</text>
</comment>
<evidence type="ECO:0000313" key="2">
    <source>
        <dbReference type="EMBL" id="OTY12166.1"/>
    </source>
</evidence>
<feature type="transmembrane region" description="Helical" evidence="1">
    <location>
        <begin position="87"/>
        <end position="108"/>
    </location>
</feature>
<protein>
    <submittedName>
        <fullName evidence="2">Uncharacterized protein</fullName>
    </submittedName>
</protein>